<feature type="domain" description="Glycosyl transferase family 3 N-terminal" evidence="5">
    <location>
        <begin position="6"/>
        <end position="66"/>
    </location>
</feature>
<dbReference type="InterPro" id="IPR035902">
    <property type="entry name" value="Nuc_phospho_transferase"/>
</dbReference>
<feature type="domain" description="Glycosyl transferase family 3" evidence="4">
    <location>
        <begin position="78"/>
        <end position="342"/>
    </location>
</feature>
<dbReference type="NCBIfam" id="TIGR01245">
    <property type="entry name" value="trpD"/>
    <property type="match status" value="1"/>
</dbReference>
<feature type="binding site" evidence="3">
    <location>
        <position position="115"/>
    </location>
    <ligand>
        <name>anthranilate</name>
        <dbReference type="ChEBI" id="CHEBI:16567"/>
        <label>1</label>
    </ligand>
</feature>
<feature type="binding site" evidence="3">
    <location>
        <begin position="87"/>
        <end position="88"/>
    </location>
    <ligand>
        <name>5-phospho-alpha-D-ribose 1-diphosphate</name>
        <dbReference type="ChEBI" id="CHEBI:58017"/>
    </ligand>
</feature>
<feature type="binding site" evidence="3">
    <location>
        <position position="84"/>
    </location>
    <ligand>
        <name>5-phospho-alpha-D-ribose 1-diphosphate</name>
        <dbReference type="ChEBI" id="CHEBI:58017"/>
    </ligand>
</feature>
<keyword evidence="3" id="KW-0460">Magnesium</keyword>
<evidence type="ECO:0000256" key="3">
    <source>
        <dbReference type="HAMAP-Rule" id="MF_00211"/>
    </source>
</evidence>
<dbReference type="RefSeq" id="WP_308951365.1">
    <property type="nucleotide sequence ID" value="NZ_JARXHW010000038.1"/>
</dbReference>
<dbReference type="Gene3D" id="1.20.970.10">
    <property type="entry name" value="Transferase, Pyrimidine Nucleoside Phosphorylase, Chain C"/>
    <property type="match status" value="1"/>
</dbReference>
<proteinExistence type="inferred from homology"/>
<dbReference type="PANTHER" id="PTHR43285">
    <property type="entry name" value="ANTHRANILATE PHOSPHORIBOSYLTRANSFERASE"/>
    <property type="match status" value="1"/>
</dbReference>
<comment type="caution">
    <text evidence="6">The sequence shown here is derived from an EMBL/GenBank/DDBJ whole genome shotgun (WGS) entry which is preliminary data.</text>
</comment>
<evidence type="ECO:0000259" key="5">
    <source>
        <dbReference type="Pfam" id="PF02885"/>
    </source>
</evidence>
<evidence type="ECO:0000256" key="2">
    <source>
        <dbReference type="ARBA" id="ARBA00022679"/>
    </source>
</evidence>
<dbReference type="InterPro" id="IPR017459">
    <property type="entry name" value="Glycosyl_Trfase_fam3_N_dom"/>
</dbReference>
<dbReference type="Gene3D" id="3.40.1030.10">
    <property type="entry name" value="Nucleoside phosphorylase/phosphoribosyltransferase catalytic domain"/>
    <property type="match status" value="1"/>
</dbReference>
<dbReference type="Pfam" id="PF02885">
    <property type="entry name" value="Glycos_trans_3N"/>
    <property type="match status" value="1"/>
</dbReference>
<evidence type="ECO:0000256" key="1">
    <source>
        <dbReference type="ARBA" id="ARBA00022676"/>
    </source>
</evidence>
<comment type="catalytic activity">
    <reaction evidence="3">
        <text>N-(5-phospho-beta-D-ribosyl)anthranilate + diphosphate = 5-phospho-alpha-D-ribose 1-diphosphate + anthranilate</text>
        <dbReference type="Rhea" id="RHEA:11768"/>
        <dbReference type="ChEBI" id="CHEBI:16567"/>
        <dbReference type="ChEBI" id="CHEBI:18277"/>
        <dbReference type="ChEBI" id="CHEBI:33019"/>
        <dbReference type="ChEBI" id="CHEBI:58017"/>
        <dbReference type="EC" id="2.4.2.18"/>
    </reaction>
</comment>
<keyword evidence="3" id="KW-0479">Metal-binding</keyword>
<dbReference type="Pfam" id="PF00591">
    <property type="entry name" value="Glycos_transf_3"/>
    <property type="match status" value="1"/>
</dbReference>
<dbReference type="InterPro" id="IPR036320">
    <property type="entry name" value="Glycosyl_Trfase_fam3_N_dom_sf"/>
</dbReference>
<keyword evidence="3" id="KW-0822">Tryptophan biosynthesis</keyword>
<feature type="binding site" evidence="3">
    <location>
        <position position="237"/>
    </location>
    <ligand>
        <name>Mg(2+)</name>
        <dbReference type="ChEBI" id="CHEBI:18420"/>
        <label>2</label>
    </ligand>
</feature>
<dbReference type="InterPro" id="IPR000312">
    <property type="entry name" value="Glycosyl_Trfase_fam3"/>
</dbReference>
<dbReference type="SUPFAM" id="SSF47648">
    <property type="entry name" value="Nucleoside phosphorylase/phosphoribosyltransferase N-terminal domain"/>
    <property type="match status" value="1"/>
</dbReference>
<feature type="binding site" evidence="3">
    <location>
        <position position="84"/>
    </location>
    <ligand>
        <name>anthranilate</name>
        <dbReference type="ChEBI" id="CHEBI:16567"/>
        <label>1</label>
    </ligand>
</feature>
<comment type="subunit">
    <text evidence="3">Homodimer.</text>
</comment>
<comment type="function">
    <text evidence="3">Catalyzes the transfer of the phosphoribosyl group of 5-phosphorylribose-1-pyrophosphate (PRPP) to anthranilate to yield N-(5'-phosphoribosyl)-anthranilate (PRA).</text>
</comment>
<accession>A0ABU1AYK3</accession>
<protein>
    <recommendedName>
        <fullName evidence="3">Anthranilate phosphoribosyltransferase</fullName>
        <ecNumber evidence="3">2.4.2.18</ecNumber>
    </recommendedName>
</protein>
<evidence type="ECO:0000259" key="4">
    <source>
        <dbReference type="Pfam" id="PF00591"/>
    </source>
</evidence>
<dbReference type="EMBL" id="JARXHW010000038">
    <property type="protein sequence ID" value="MDQ8208712.1"/>
    <property type="molecule type" value="Genomic_DNA"/>
</dbReference>
<keyword evidence="3" id="KW-0057">Aromatic amino acid biosynthesis</keyword>
<feature type="binding site" evidence="3">
    <location>
        <position position="92"/>
    </location>
    <ligand>
        <name>5-phospho-alpha-D-ribose 1-diphosphate</name>
        <dbReference type="ChEBI" id="CHEBI:58017"/>
    </ligand>
</feature>
<comment type="cofactor">
    <cofactor evidence="3">
        <name>Mg(2+)</name>
        <dbReference type="ChEBI" id="CHEBI:18420"/>
    </cofactor>
    <text evidence="3">Binds 2 magnesium ions per monomer.</text>
</comment>
<feature type="binding site" evidence="3">
    <location>
        <begin position="94"/>
        <end position="97"/>
    </location>
    <ligand>
        <name>5-phospho-alpha-D-ribose 1-diphosphate</name>
        <dbReference type="ChEBI" id="CHEBI:58017"/>
    </ligand>
</feature>
<feature type="binding site" evidence="3">
    <location>
        <position position="237"/>
    </location>
    <ligand>
        <name>Mg(2+)</name>
        <dbReference type="ChEBI" id="CHEBI:18420"/>
        <label>1</label>
    </ligand>
</feature>
<feature type="binding site" evidence="3">
    <location>
        <position position="96"/>
    </location>
    <ligand>
        <name>Mg(2+)</name>
        <dbReference type="ChEBI" id="CHEBI:18420"/>
        <label>1</label>
    </ligand>
</feature>
<dbReference type="HAMAP" id="MF_00211">
    <property type="entry name" value="TrpD"/>
    <property type="match status" value="1"/>
</dbReference>
<dbReference type="Proteomes" id="UP001225316">
    <property type="component" value="Unassembled WGS sequence"/>
</dbReference>
<keyword evidence="2 3" id="KW-0808">Transferase</keyword>
<comment type="caution">
    <text evidence="3">Lacks conserved residue(s) required for the propagation of feature annotation.</text>
</comment>
<feature type="binding site" evidence="3">
    <location>
        <position position="124"/>
    </location>
    <ligand>
        <name>5-phospho-alpha-D-ribose 1-diphosphate</name>
        <dbReference type="ChEBI" id="CHEBI:58017"/>
    </ligand>
</feature>
<dbReference type="InterPro" id="IPR005940">
    <property type="entry name" value="Anthranilate_Pribosyl_Tfrase"/>
</dbReference>
<dbReference type="EC" id="2.4.2.18" evidence="3"/>
<gene>
    <name evidence="3 6" type="primary">trpD</name>
    <name evidence="6" type="ORF">QEH52_14390</name>
</gene>
<dbReference type="GO" id="GO:0004048">
    <property type="term" value="F:anthranilate phosphoribosyltransferase activity"/>
    <property type="evidence" value="ECO:0007669"/>
    <property type="project" value="UniProtKB-EC"/>
</dbReference>
<dbReference type="SUPFAM" id="SSF52418">
    <property type="entry name" value="Nucleoside phosphorylase/phosphoribosyltransferase catalytic domain"/>
    <property type="match status" value="1"/>
</dbReference>
<feature type="binding site" evidence="3">
    <location>
        <position position="236"/>
    </location>
    <ligand>
        <name>Mg(2+)</name>
        <dbReference type="ChEBI" id="CHEBI:18420"/>
        <label>2</label>
    </ligand>
</feature>
<name>A0ABU1AYK3_9BACT</name>
<organism evidence="6 7">
    <name type="scientific">Thalassobacterium maritimum</name>
    <dbReference type="NCBI Taxonomy" id="3041265"/>
    <lineage>
        <taxon>Bacteria</taxon>
        <taxon>Pseudomonadati</taxon>
        <taxon>Verrucomicrobiota</taxon>
        <taxon>Opitutia</taxon>
        <taxon>Puniceicoccales</taxon>
        <taxon>Coraliomargaritaceae</taxon>
        <taxon>Thalassobacterium</taxon>
    </lineage>
</organism>
<sequence length="356" mass="37292">MTGIEQLTSALLEGQDLSSETARRAASMLAASNVSMEAKQAFLIALAEKGESAIEVAAFAAEFRSLALDPGVEAWASQAIDVCGTGGDGSSTFNISTAVSFIVAAAGVPVFKHGNRSITSKCGSADLIEALGIRLDAPHEVLRRSLDELNFCFFFAPAFHPAFKEIMPVRQALAAAGRRSIFNLLGPLINPGRPAYQLMGVYAERWVEPIAAALGEIGLKAGLVAHCTPEPGLALDELSCVGRNHVAGFGRLASLRGELSPGQAGLDTCDLASLRGGDVEANIQTLHQLFGAESGAASNSVPAGLWNSVLLNAGAALWIAEKAPDLKAGVFLAREVLESGRAARWLVQVQSFYSNM</sequence>
<keyword evidence="3" id="KW-0028">Amino-acid biosynthesis</keyword>
<evidence type="ECO:0000313" key="6">
    <source>
        <dbReference type="EMBL" id="MDQ8208712.1"/>
    </source>
</evidence>
<comment type="similarity">
    <text evidence="3">Belongs to the anthranilate phosphoribosyltransferase family.</text>
</comment>
<feature type="binding site" evidence="3">
    <location>
        <position position="170"/>
    </location>
    <ligand>
        <name>anthranilate</name>
        <dbReference type="ChEBI" id="CHEBI:16567"/>
        <label>2</label>
    </ligand>
</feature>
<comment type="pathway">
    <text evidence="3">Amino-acid biosynthesis; L-tryptophan biosynthesis; L-tryptophan from chorismate: step 2/5.</text>
</comment>
<dbReference type="PANTHER" id="PTHR43285:SF2">
    <property type="entry name" value="ANTHRANILATE PHOSPHORIBOSYLTRANSFERASE"/>
    <property type="match status" value="1"/>
</dbReference>
<feature type="binding site" evidence="3">
    <location>
        <begin position="112"/>
        <end position="120"/>
    </location>
    <ligand>
        <name>5-phospho-alpha-D-ribose 1-diphosphate</name>
        <dbReference type="ChEBI" id="CHEBI:58017"/>
    </ligand>
</feature>
<keyword evidence="1 3" id="KW-0328">Glycosyltransferase</keyword>
<reference evidence="6 7" key="1">
    <citation type="submission" date="2023-04" db="EMBL/GenBank/DDBJ databases">
        <title>A novel bacteria isolated from coastal sediment.</title>
        <authorList>
            <person name="Liu X.-J."/>
            <person name="Du Z.-J."/>
        </authorList>
    </citation>
    <scope>NUCLEOTIDE SEQUENCE [LARGE SCALE GENOMIC DNA]</scope>
    <source>
        <strain evidence="6 7">SDUM461003</strain>
    </source>
</reference>
<evidence type="ECO:0000313" key="7">
    <source>
        <dbReference type="Proteomes" id="UP001225316"/>
    </source>
</evidence>
<keyword evidence="7" id="KW-1185">Reference proteome</keyword>